<gene>
    <name evidence="1" type="ORF">ACFP3R_30225</name>
</gene>
<protein>
    <submittedName>
        <fullName evidence="1">Uncharacterized protein</fullName>
    </submittedName>
</protein>
<keyword evidence="2" id="KW-1185">Reference proteome</keyword>
<comment type="caution">
    <text evidence="1">The sequence shown here is derived from an EMBL/GenBank/DDBJ whole genome shotgun (WGS) entry which is preliminary data.</text>
</comment>
<accession>A0ABW1PEJ4</accession>
<dbReference type="EMBL" id="JBHSQO010000046">
    <property type="protein sequence ID" value="MFC6093569.1"/>
    <property type="molecule type" value="Genomic_DNA"/>
</dbReference>
<evidence type="ECO:0000313" key="2">
    <source>
        <dbReference type="Proteomes" id="UP001596220"/>
    </source>
</evidence>
<sequence length="54" mass="5628">MVDLCSPAFQANVVALSSAPVCRAMRPSAPYSLRSNLVRCGCGSVTSVNRPSAE</sequence>
<dbReference type="RefSeq" id="WP_380640904.1">
    <property type="nucleotide sequence ID" value="NZ_JBHSQO010000046.1"/>
</dbReference>
<reference evidence="2" key="1">
    <citation type="journal article" date="2019" name="Int. J. Syst. Evol. Microbiol.">
        <title>The Global Catalogue of Microorganisms (GCM) 10K type strain sequencing project: providing services to taxonomists for standard genome sequencing and annotation.</title>
        <authorList>
            <consortium name="The Broad Institute Genomics Platform"/>
            <consortium name="The Broad Institute Genome Sequencing Center for Infectious Disease"/>
            <person name="Wu L."/>
            <person name="Ma J."/>
        </authorList>
    </citation>
    <scope>NUCLEOTIDE SEQUENCE [LARGE SCALE GENOMIC DNA]</scope>
    <source>
        <strain evidence="2">CGMCC 4.7246</strain>
    </source>
</reference>
<proteinExistence type="predicted"/>
<evidence type="ECO:0000313" key="1">
    <source>
        <dbReference type="EMBL" id="MFC6093569.1"/>
    </source>
</evidence>
<organism evidence="1 2">
    <name type="scientific">Saccharothrix lopnurensis</name>
    <dbReference type="NCBI Taxonomy" id="1670621"/>
    <lineage>
        <taxon>Bacteria</taxon>
        <taxon>Bacillati</taxon>
        <taxon>Actinomycetota</taxon>
        <taxon>Actinomycetes</taxon>
        <taxon>Pseudonocardiales</taxon>
        <taxon>Pseudonocardiaceae</taxon>
        <taxon>Saccharothrix</taxon>
    </lineage>
</organism>
<dbReference type="Proteomes" id="UP001596220">
    <property type="component" value="Unassembled WGS sequence"/>
</dbReference>
<name>A0ABW1PEJ4_9PSEU</name>